<dbReference type="InterPro" id="IPR006827">
    <property type="entry name" value="Lant_deHydtase_N"/>
</dbReference>
<name>A0AAU8DPY4_9ACTN</name>
<evidence type="ECO:0000256" key="1">
    <source>
        <dbReference type="SAM" id="MobiDB-lite"/>
    </source>
</evidence>
<dbReference type="RefSeq" id="WP_353649839.1">
    <property type="nucleotide sequence ID" value="NZ_CP159218.1"/>
</dbReference>
<protein>
    <submittedName>
        <fullName evidence="3">Lantibiotic dehydratase</fullName>
    </submittedName>
</protein>
<evidence type="ECO:0000313" key="3">
    <source>
        <dbReference type="EMBL" id="XCG64226.1"/>
    </source>
</evidence>
<dbReference type="AlphaFoldDB" id="A0AAU8DPY4"/>
<feature type="domain" description="Lantibiotic dehydratase N-terminal" evidence="2">
    <location>
        <begin position="78"/>
        <end position="536"/>
    </location>
</feature>
<sequence>MTSPHTVALGSTGWEIWRDVIIRSAGFPVEGLQQLQDAPAAAAVDSALAAAATPQQLKALAEEALHRQLPTVERIATDPLLREAIAWQNPNVFHALGRVVPDGPRNSRYYQGVRTVGRYWQRYCSKNESIGFFGPATWARIDDDGPTVQARPGSGLLARRWTKLEDWALDALASAIAADPAVAPHLPVRIPSSVILTPPVAGSPATARAATGKPLQLSSQEQWLLQAADGRARSALVVDAVAAGAARTAGDADLTLRRLTERGLLSVGFDVRHVHDVADRLLADLQALPEPARAAALHRFDALDTARAALAAAAGDPTAVLAADNALKEVFRQQVSEVTERRPGETYAGRKLAYEDTARDLAVRFGPALVERIAAPMGLLLQAAHWWCAHLEATFTAAFGDLVDEMGDGRPMPLSDLLFLAQGLLWGEHNLVASQTDEFAGRWAELLGTAGAEPQDGLTGSIELSSADLAPEMDRLFPRLPLRWRAAHIHSPDLQIAANGLDALLAGEFTPVLGELHTGGGTFDSAATTLAHPHPDVLAEALTADIGSHRVHVLHADSWPRQLGRLSTVFDGPQDRYLPVAPEPVRGIAEPHFLPPGDALVVRDDQGVGVFHGGLRWSLIDVLADLLWIHTVDAFKMVTPARYTPRISIDGLVINRRSWRITCGETAFGRITDAPNRFVEARRLAAELHLPDRCYVKLGSEIKPFFVDLTSPVLADVFGCMVRSAVLAEGPQVTLSLSEALPDLEQNWLPDAEGRRYVCELRMQCVERDEFSTGPQAVPVTDASGVPKTDAPAPPSVAASVNALSGGDRTSTSDPAVAGR</sequence>
<gene>
    <name evidence="3" type="ORF">ABLG96_02430</name>
</gene>
<evidence type="ECO:0000259" key="2">
    <source>
        <dbReference type="Pfam" id="PF04738"/>
    </source>
</evidence>
<dbReference type="Pfam" id="PF04738">
    <property type="entry name" value="Lant_dehydr_N"/>
    <property type="match status" value="1"/>
</dbReference>
<accession>A0AAU8DPY4</accession>
<dbReference type="EMBL" id="CP159218">
    <property type="protein sequence ID" value="XCG64226.1"/>
    <property type="molecule type" value="Genomic_DNA"/>
</dbReference>
<proteinExistence type="predicted"/>
<reference evidence="3" key="1">
    <citation type="submission" date="2024-05" db="EMBL/GenBank/DDBJ databases">
        <authorList>
            <person name="Cai S.Y."/>
            <person name="Jin L.M."/>
            <person name="Li H.R."/>
        </authorList>
    </citation>
    <scope>NUCLEOTIDE SEQUENCE</scope>
    <source>
        <strain evidence="3">A5-74</strain>
    </source>
</reference>
<organism evidence="3">
    <name type="scientific">Nakamurella sp. A5-74</name>
    <dbReference type="NCBI Taxonomy" id="3158264"/>
    <lineage>
        <taxon>Bacteria</taxon>
        <taxon>Bacillati</taxon>
        <taxon>Actinomycetota</taxon>
        <taxon>Actinomycetes</taxon>
        <taxon>Nakamurellales</taxon>
        <taxon>Nakamurellaceae</taxon>
        <taxon>Nakamurella</taxon>
    </lineage>
</organism>
<feature type="region of interest" description="Disordered" evidence="1">
    <location>
        <begin position="772"/>
        <end position="820"/>
    </location>
</feature>